<accession>A0ABV3DI78</accession>
<organism evidence="2 3">
    <name type="scientific">Streptodolium elevatio</name>
    <dbReference type="NCBI Taxonomy" id="3157996"/>
    <lineage>
        <taxon>Bacteria</taxon>
        <taxon>Bacillati</taxon>
        <taxon>Actinomycetota</taxon>
        <taxon>Actinomycetes</taxon>
        <taxon>Kitasatosporales</taxon>
        <taxon>Streptomycetaceae</taxon>
        <taxon>Streptodolium</taxon>
    </lineage>
</organism>
<dbReference type="SUPFAM" id="SSF54637">
    <property type="entry name" value="Thioesterase/thiol ester dehydrase-isomerase"/>
    <property type="match status" value="1"/>
</dbReference>
<sequence length="294" mass="31526">MDGDTKVATPLGDVVLRSLADGTLSSELSDLQCMDGRGFGGWTAALAALAAVRAAGDRVLHTFRAVFTRQARVGELRIEAEPLVEGRTAAAYQVTVRQEGTVVLAAQCWFVDASLLAESGPATDRLADVPPVSACPRVHWTEEFIPCLAGFAEWAVEFPLSNEEFQTTFVDGGDVLSLWTAPAEDVRDGVPGVRGVLDEHAGESPDGVAERLADLMMLDTHLMDAAHRTTPDIAMMTLDLTATWYARPRHPALTFFEARGRVDGLLAATEGTLVTPDGTVRATGTSQCRVYPRT</sequence>
<keyword evidence="3" id="KW-1185">Reference proteome</keyword>
<comment type="caution">
    <text evidence="2">The sequence shown here is derived from an EMBL/GenBank/DDBJ whole genome shotgun (WGS) entry which is preliminary data.</text>
</comment>
<proteinExistence type="predicted"/>
<dbReference type="InterPro" id="IPR042171">
    <property type="entry name" value="Acyl-CoA_hotdog"/>
</dbReference>
<dbReference type="Pfam" id="PF13622">
    <property type="entry name" value="4HBT_3"/>
    <property type="match status" value="1"/>
</dbReference>
<dbReference type="InterPro" id="IPR049449">
    <property type="entry name" value="TesB_ACOT8-like_N"/>
</dbReference>
<protein>
    <submittedName>
        <fullName evidence="2">Acyl-CoA thioesterase domain-containing protein</fullName>
    </submittedName>
</protein>
<evidence type="ECO:0000259" key="1">
    <source>
        <dbReference type="Pfam" id="PF13622"/>
    </source>
</evidence>
<dbReference type="Gene3D" id="2.40.160.210">
    <property type="entry name" value="Acyl-CoA thioesterase, double hotdog domain"/>
    <property type="match status" value="1"/>
</dbReference>
<dbReference type="InterPro" id="IPR029069">
    <property type="entry name" value="HotDog_dom_sf"/>
</dbReference>
<dbReference type="Proteomes" id="UP001551482">
    <property type="component" value="Unassembled WGS sequence"/>
</dbReference>
<dbReference type="RefSeq" id="WP_358353443.1">
    <property type="nucleotide sequence ID" value="NZ_JBEZFP010000029.1"/>
</dbReference>
<feature type="domain" description="Acyl-CoA thioesterase-like N-terminal HotDog" evidence="1">
    <location>
        <begin position="34"/>
        <end position="111"/>
    </location>
</feature>
<evidence type="ECO:0000313" key="2">
    <source>
        <dbReference type="EMBL" id="MEU8134629.1"/>
    </source>
</evidence>
<evidence type="ECO:0000313" key="3">
    <source>
        <dbReference type="Proteomes" id="UP001551482"/>
    </source>
</evidence>
<dbReference type="EMBL" id="JBEZFP010000029">
    <property type="protein sequence ID" value="MEU8134629.1"/>
    <property type="molecule type" value="Genomic_DNA"/>
</dbReference>
<reference evidence="2 3" key="1">
    <citation type="submission" date="2024-06" db="EMBL/GenBank/DDBJ databases">
        <title>The Natural Products Discovery Center: Release of the First 8490 Sequenced Strains for Exploring Actinobacteria Biosynthetic Diversity.</title>
        <authorList>
            <person name="Kalkreuter E."/>
            <person name="Kautsar S.A."/>
            <person name="Yang D."/>
            <person name="Bader C.D."/>
            <person name="Teijaro C.N."/>
            <person name="Fluegel L."/>
            <person name="Davis C.M."/>
            <person name="Simpson J.R."/>
            <person name="Lauterbach L."/>
            <person name="Steele A.D."/>
            <person name="Gui C."/>
            <person name="Meng S."/>
            <person name="Li G."/>
            <person name="Viehrig K."/>
            <person name="Ye F."/>
            <person name="Su P."/>
            <person name="Kiefer A.F."/>
            <person name="Nichols A."/>
            <person name="Cepeda A.J."/>
            <person name="Yan W."/>
            <person name="Fan B."/>
            <person name="Jiang Y."/>
            <person name="Adhikari A."/>
            <person name="Zheng C.-J."/>
            <person name="Schuster L."/>
            <person name="Cowan T.M."/>
            <person name="Smanski M.J."/>
            <person name="Chevrette M.G."/>
            <person name="De Carvalho L.P.S."/>
            <person name="Shen B."/>
        </authorList>
    </citation>
    <scope>NUCLEOTIDE SEQUENCE [LARGE SCALE GENOMIC DNA]</scope>
    <source>
        <strain evidence="2 3">NPDC048946</strain>
    </source>
</reference>
<gene>
    <name evidence="2" type="ORF">AB0C36_14070</name>
</gene>
<name>A0ABV3DI78_9ACTN</name>